<dbReference type="AlphaFoldDB" id="Q60DD7"/>
<reference evidence="3" key="2">
    <citation type="journal article" date="2008" name="Nucleic Acids Res.">
        <title>The rice annotation project database (RAP-DB): 2008 update.</title>
        <authorList>
            <consortium name="The rice annotation project (RAP)"/>
        </authorList>
    </citation>
    <scope>GENOME REANNOTATION</scope>
    <source>
        <strain evidence="3">cv. Nipponbare</strain>
    </source>
</reference>
<name>Q60DD7_ORYSJ</name>
<feature type="compositionally biased region" description="Gly residues" evidence="1">
    <location>
        <begin position="68"/>
        <end position="82"/>
    </location>
</feature>
<sequence>MPPRRRCGSGLAGGRLLASSGGGGERHLSLPWKSDVEVRDRRRRGVAPTEAEAGGSSGDGGRTEGRGGRGARGGGGAHGGWGEPAVESPRPMGRGGEGDEWIRHVSITPTTSPGAVTFRKSRPNVDFLYAELTAAIAIPSRQRIAVCLCRRPPFLLHHRRRRRAVGRRTTRGTTPNLPSAPAADALPFSCAATIAASPAAAVPPAAEPPRPVAPRERRGERDEERGDRER</sequence>
<evidence type="ECO:0000313" key="3">
    <source>
        <dbReference type="Proteomes" id="UP000000763"/>
    </source>
</evidence>
<protein>
    <submittedName>
        <fullName evidence="2">Uncharacterized protein</fullName>
    </submittedName>
</protein>
<reference evidence="3" key="1">
    <citation type="journal article" date="2005" name="Nature">
        <title>The map-based sequence of the rice genome.</title>
        <authorList>
            <consortium name="International rice genome sequencing project (IRGSP)"/>
            <person name="Matsumoto T."/>
            <person name="Wu J."/>
            <person name="Kanamori H."/>
            <person name="Katayose Y."/>
            <person name="Fujisawa M."/>
            <person name="Namiki N."/>
            <person name="Mizuno H."/>
            <person name="Yamamoto K."/>
            <person name="Antonio B.A."/>
            <person name="Baba T."/>
            <person name="Sakata K."/>
            <person name="Nagamura Y."/>
            <person name="Aoki H."/>
            <person name="Arikawa K."/>
            <person name="Arita K."/>
            <person name="Bito T."/>
            <person name="Chiden Y."/>
            <person name="Fujitsuka N."/>
            <person name="Fukunaka R."/>
            <person name="Hamada M."/>
            <person name="Harada C."/>
            <person name="Hayashi A."/>
            <person name="Hijishita S."/>
            <person name="Honda M."/>
            <person name="Hosokawa S."/>
            <person name="Ichikawa Y."/>
            <person name="Idonuma A."/>
            <person name="Iijima M."/>
            <person name="Ikeda M."/>
            <person name="Ikeno M."/>
            <person name="Ito K."/>
            <person name="Ito S."/>
            <person name="Ito T."/>
            <person name="Ito Y."/>
            <person name="Ito Y."/>
            <person name="Iwabuchi A."/>
            <person name="Kamiya K."/>
            <person name="Karasawa W."/>
            <person name="Kurita K."/>
            <person name="Katagiri S."/>
            <person name="Kikuta A."/>
            <person name="Kobayashi H."/>
            <person name="Kobayashi N."/>
            <person name="Machita K."/>
            <person name="Maehara T."/>
            <person name="Masukawa M."/>
            <person name="Mizubayashi T."/>
            <person name="Mukai Y."/>
            <person name="Nagasaki H."/>
            <person name="Nagata Y."/>
            <person name="Naito S."/>
            <person name="Nakashima M."/>
            <person name="Nakama Y."/>
            <person name="Nakamichi Y."/>
            <person name="Nakamura M."/>
            <person name="Meguro A."/>
            <person name="Negishi M."/>
            <person name="Ohta I."/>
            <person name="Ohta T."/>
            <person name="Okamoto M."/>
            <person name="Ono N."/>
            <person name="Saji S."/>
            <person name="Sakaguchi M."/>
            <person name="Sakai K."/>
            <person name="Shibata M."/>
            <person name="Shimokawa T."/>
            <person name="Song J."/>
            <person name="Takazaki Y."/>
            <person name="Terasawa K."/>
            <person name="Tsugane M."/>
            <person name="Tsuji K."/>
            <person name="Ueda S."/>
            <person name="Waki K."/>
            <person name="Yamagata H."/>
            <person name="Yamamoto M."/>
            <person name="Yamamoto S."/>
            <person name="Yamane H."/>
            <person name="Yoshiki S."/>
            <person name="Yoshihara R."/>
            <person name="Yukawa K."/>
            <person name="Zhong H."/>
            <person name="Yano M."/>
            <person name="Yuan Q."/>
            <person name="Ouyang S."/>
            <person name="Liu J."/>
            <person name="Jones K.M."/>
            <person name="Gansberger K."/>
            <person name="Moffat K."/>
            <person name="Hill J."/>
            <person name="Bera J."/>
            <person name="Fadrosh D."/>
            <person name="Jin S."/>
            <person name="Johri S."/>
            <person name="Kim M."/>
            <person name="Overton L."/>
            <person name="Reardon M."/>
            <person name="Tsitrin T."/>
            <person name="Vuong H."/>
            <person name="Weaver B."/>
            <person name="Ciecko A."/>
            <person name="Tallon L."/>
            <person name="Jackson J."/>
            <person name="Pai G."/>
            <person name="Aken S.V."/>
            <person name="Utterback T."/>
            <person name="Reidmuller S."/>
            <person name="Feldblyum T."/>
            <person name="Hsiao J."/>
            <person name="Zismann V."/>
            <person name="Iobst S."/>
            <person name="de Vazeille A.R."/>
            <person name="Buell C.R."/>
            <person name="Ying K."/>
            <person name="Li Y."/>
            <person name="Lu T."/>
            <person name="Huang Y."/>
            <person name="Zhao Q."/>
            <person name="Feng Q."/>
            <person name="Zhang L."/>
            <person name="Zhu J."/>
            <person name="Weng Q."/>
            <person name="Mu J."/>
            <person name="Lu Y."/>
            <person name="Fan D."/>
            <person name="Liu Y."/>
            <person name="Guan J."/>
            <person name="Zhang Y."/>
            <person name="Yu S."/>
            <person name="Liu X."/>
            <person name="Zhang Y."/>
            <person name="Hong G."/>
            <person name="Han B."/>
            <person name="Choisne N."/>
            <person name="Demange N."/>
            <person name="Orjeda G."/>
            <person name="Samain S."/>
            <person name="Cattolico L."/>
            <person name="Pelletier E."/>
            <person name="Couloux A."/>
            <person name="Segurens B."/>
            <person name="Wincker P."/>
            <person name="D'Hont A."/>
            <person name="Scarpelli C."/>
            <person name="Weissenbach J."/>
            <person name="Salanoubat M."/>
            <person name="Quetier F."/>
            <person name="Yu Y."/>
            <person name="Kim H.R."/>
            <person name="Rambo T."/>
            <person name="Currie J."/>
            <person name="Collura K."/>
            <person name="Luo M."/>
            <person name="Yang T."/>
            <person name="Ammiraju J.S.S."/>
            <person name="Engler F."/>
            <person name="Soderlund C."/>
            <person name="Wing R.A."/>
            <person name="Palmer L.E."/>
            <person name="de la Bastide M."/>
            <person name="Spiegel L."/>
            <person name="Nascimento L."/>
            <person name="Zutavern T."/>
            <person name="O'Shaughnessy A."/>
            <person name="Dike S."/>
            <person name="Dedhia N."/>
            <person name="Preston R."/>
            <person name="Balija V."/>
            <person name="McCombie W.R."/>
            <person name="Chow T."/>
            <person name="Chen H."/>
            <person name="Chung M."/>
            <person name="Chen C."/>
            <person name="Shaw J."/>
            <person name="Wu H."/>
            <person name="Hsiao K."/>
            <person name="Chao Y."/>
            <person name="Chu M."/>
            <person name="Cheng C."/>
            <person name="Hour A."/>
            <person name="Lee P."/>
            <person name="Lin S."/>
            <person name="Lin Y."/>
            <person name="Liou J."/>
            <person name="Liu S."/>
            <person name="Hsing Y."/>
            <person name="Raghuvanshi S."/>
            <person name="Mohanty A."/>
            <person name="Bharti A.K."/>
            <person name="Gaur A."/>
            <person name="Gupta V."/>
            <person name="Kumar D."/>
            <person name="Ravi V."/>
            <person name="Vij S."/>
            <person name="Kapur A."/>
            <person name="Khurana P."/>
            <person name="Khurana P."/>
            <person name="Khurana J.P."/>
            <person name="Tyagi A.K."/>
            <person name="Gaikwad K."/>
            <person name="Singh A."/>
            <person name="Dalal V."/>
            <person name="Srivastava S."/>
            <person name="Dixit A."/>
            <person name="Pal A.K."/>
            <person name="Ghazi I.A."/>
            <person name="Yadav M."/>
            <person name="Pandit A."/>
            <person name="Bhargava A."/>
            <person name="Sureshbabu K."/>
            <person name="Batra K."/>
            <person name="Sharma T.R."/>
            <person name="Mohapatra T."/>
            <person name="Singh N.K."/>
            <person name="Messing J."/>
            <person name="Nelson A.B."/>
            <person name="Fuks G."/>
            <person name="Kavchok S."/>
            <person name="Keizer G."/>
            <person name="Linton E."/>
            <person name="Llaca V."/>
            <person name="Song R."/>
            <person name="Tanyolac B."/>
            <person name="Young S."/>
            <person name="Ho-Il K."/>
            <person name="Hahn J.H."/>
            <person name="Sangsakoo G."/>
            <person name="Vanavichit A."/>
            <person name="de Mattos Luiz.A.T."/>
            <person name="Zimmer P.D."/>
            <person name="Malone G."/>
            <person name="Dellagostin O."/>
            <person name="de Oliveira A.C."/>
            <person name="Bevan M."/>
            <person name="Bancroft I."/>
            <person name="Minx P."/>
            <person name="Cordum H."/>
            <person name="Wilson R."/>
            <person name="Cheng Z."/>
            <person name="Jin W."/>
            <person name="Jiang J."/>
            <person name="Leong S.A."/>
            <person name="Iwama H."/>
            <person name="Gojobori T."/>
            <person name="Itoh T."/>
            <person name="Niimura Y."/>
            <person name="Fujii Y."/>
            <person name="Habara T."/>
            <person name="Sakai H."/>
            <person name="Sato Y."/>
            <person name="Wilson G."/>
            <person name="Kumar K."/>
            <person name="McCouch S."/>
            <person name="Juretic N."/>
            <person name="Hoen D."/>
            <person name="Wright S."/>
            <person name="Bruskiewich R."/>
            <person name="Bureau T."/>
            <person name="Miyao A."/>
            <person name="Hirochika H."/>
            <person name="Nishikawa T."/>
            <person name="Kadowaki K."/>
            <person name="Sugiura M."/>
            <person name="Burr B."/>
            <person name="Sasaki T."/>
        </authorList>
    </citation>
    <scope>NUCLEOTIDE SEQUENCE [LARGE SCALE GENOMIC DNA]</scope>
    <source>
        <strain evidence="3">cv. Nipponbare</strain>
    </source>
</reference>
<feature type="compositionally biased region" description="Basic and acidic residues" evidence="1">
    <location>
        <begin position="213"/>
        <end position="230"/>
    </location>
</feature>
<evidence type="ECO:0000256" key="1">
    <source>
        <dbReference type="SAM" id="MobiDB-lite"/>
    </source>
</evidence>
<feature type="region of interest" description="Disordered" evidence="1">
    <location>
        <begin position="197"/>
        <end position="230"/>
    </location>
</feature>
<evidence type="ECO:0000313" key="2">
    <source>
        <dbReference type="EMBL" id="AAU89224.1"/>
    </source>
</evidence>
<dbReference type="EMBL" id="AC147802">
    <property type="protein sequence ID" value="AAU89224.1"/>
    <property type="molecule type" value="Genomic_DNA"/>
</dbReference>
<feature type="region of interest" description="Disordered" evidence="1">
    <location>
        <begin position="1"/>
        <end position="99"/>
    </location>
</feature>
<gene>
    <name evidence="2" type="primary">OSJNBb0013C14.12</name>
</gene>
<feature type="region of interest" description="Disordered" evidence="1">
    <location>
        <begin position="163"/>
        <end position="183"/>
    </location>
</feature>
<dbReference type="Proteomes" id="UP000000763">
    <property type="component" value="Chromosome 3"/>
</dbReference>
<proteinExistence type="predicted"/>
<accession>Q60DD7</accession>
<feature type="compositionally biased region" description="Basic and acidic residues" evidence="1">
    <location>
        <begin position="24"/>
        <end position="40"/>
    </location>
</feature>
<organism evidence="2 3">
    <name type="scientific">Oryza sativa subsp. japonica</name>
    <name type="common">Rice</name>
    <dbReference type="NCBI Taxonomy" id="39947"/>
    <lineage>
        <taxon>Eukaryota</taxon>
        <taxon>Viridiplantae</taxon>
        <taxon>Streptophyta</taxon>
        <taxon>Embryophyta</taxon>
        <taxon>Tracheophyta</taxon>
        <taxon>Spermatophyta</taxon>
        <taxon>Magnoliopsida</taxon>
        <taxon>Liliopsida</taxon>
        <taxon>Poales</taxon>
        <taxon>Poaceae</taxon>
        <taxon>BOP clade</taxon>
        <taxon>Oryzoideae</taxon>
        <taxon>Oryzeae</taxon>
        <taxon>Oryzinae</taxon>
        <taxon>Oryza</taxon>
        <taxon>Oryza sativa</taxon>
    </lineage>
</organism>